<gene>
    <name evidence="3" type="ORF">DW028_04410</name>
</gene>
<dbReference type="AlphaFoldDB" id="A0A415K140"/>
<dbReference type="Pfam" id="PF01757">
    <property type="entry name" value="Acyl_transf_3"/>
    <property type="match status" value="1"/>
</dbReference>
<feature type="transmembrane region" description="Helical" evidence="1">
    <location>
        <begin position="182"/>
        <end position="199"/>
    </location>
</feature>
<feature type="transmembrane region" description="Helical" evidence="1">
    <location>
        <begin position="153"/>
        <end position="170"/>
    </location>
</feature>
<evidence type="ECO:0000313" key="3">
    <source>
        <dbReference type="EMBL" id="RHL29870.1"/>
    </source>
</evidence>
<sequence>MEKKINYQFKILYFFGIFFIVACHCGYGGISLGYEWFYPGAFHLALFAFGSGYFYKTSYEEHIGSFIIKKVKHLLVPLYLWNFVYAIILMILRNNKFTFGGRISLYNLLISPMINGHMFALNFPTWFVFPLFVVQVATVLMRKPLYKHEKVNDWVVLVISLIIGITAAYAGKCGWNRNWKLLFVRAGYLFPFYQLAIVYKNKWEKHDTLNNIAYFGILFLAQLLIIYKYGGTIYYTLSWAIGFENGIIATPTIVAILGIAFWLRVSRILAPILQKNKLVMMIADNTDAVMTHHIFAFFIINTIYAAINKLTGTAFCSSFDWEQYRSNVQYAFCPENLGQFRIVYMLAGLILPLIIVILQKKVKEKINGRFKKITT</sequence>
<dbReference type="RefSeq" id="WP_118369522.1">
    <property type="nucleotide sequence ID" value="NZ_QRON01000002.1"/>
</dbReference>
<evidence type="ECO:0000259" key="2">
    <source>
        <dbReference type="Pfam" id="PF01757"/>
    </source>
</evidence>
<reference evidence="3 4" key="1">
    <citation type="submission" date="2018-08" db="EMBL/GenBank/DDBJ databases">
        <title>A genome reference for cultivated species of the human gut microbiota.</title>
        <authorList>
            <person name="Zou Y."/>
            <person name="Xue W."/>
            <person name="Luo G."/>
        </authorList>
    </citation>
    <scope>NUCLEOTIDE SEQUENCE [LARGE SCALE GENOMIC DNA]</scope>
    <source>
        <strain evidence="3 4">AF38-24</strain>
    </source>
</reference>
<dbReference type="EMBL" id="QRON01000002">
    <property type="protein sequence ID" value="RHL29870.1"/>
    <property type="molecule type" value="Genomic_DNA"/>
</dbReference>
<feature type="domain" description="Acyltransferase 3" evidence="2">
    <location>
        <begin position="14"/>
        <end position="318"/>
    </location>
</feature>
<dbReference type="Proteomes" id="UP000283297">
    <property type="component" value="Unassembled WGS sequence"/>
</dbReference>
<feature type="transmembrane region" description="Helical" evidence="1">
    <location>
        <begin position="211"/>
        <end position="227"/>
    </location>
</feature>
<proteinExistence type="predicted"/>
<feature type="transmembrane region" description="Helical" evidence="1">
    <location>
        <begin position="74"/>
        <end position="92"/>
    </location>
</feature>
<name>A0A415K140_9FIRM</name>
<evidence type="ECO:0000313" key="4">
    <source>
        <dbReference type="Proteomes" id="UP000283297"/>
    </source>
</evidence>
<dbReference type="InterPro" id="IPR002656">
    <property type="entry name" value="Acyl_transf_3_dom"/>
</dbReference>
<keyword evidence="1" id="KW-0812">Transmembrane</keyword>
<organism evidence="3 4">
    <name type="scientific">Agathobacter rectalis</name>
    <dbReference type="NCBI Taxonomy" id="39491"/>
    <lineage>
        <taxon>Bacteria</taxon>
        <taxon>Bacillati</taxon>
        <taxon>Bacillota</taxon>
        <taxon>Clostridia</taxon>
        <taxon>Lachnospirales</taxon>
        <taxon>Lachnospiraceae</taxon>
        <taxon>Agathobacter</taxon>
    </lineage>
</organism>
<feature type="transmembrane region" description="Helical" evidence="1">
    <location>
        <begin position="342"/>
        <end position="359"/>
    </location>
</feature>
<evidence type="ECO:0000256" key="1">
    <source>
        <dbReference type="SAM" id="Phobius"/>
    </source>
</evidence>
<feature type="transmembrane region" description="Helical" evidence="1">
    <location>
        <begin position="247"/>
        <end position="265"/>
    </location>
</feature>
<feature type="transmembrane region" description="Helical" evidence="1">
    <location>
        <begin position="123"/>
        <end position="141"/>
    </location>
</feature>
<accession>A0A415K140</accession>
<feature type="transmembrane region" description="Helical" evidence="1">
    <location>
        <begin position="12"/>
        <end position="30"/>
    </location>
</feature>
<dbReference type="GO" id="GO:0016747">
    <property type="term" value="F:acyltransferase activity, transferring groups other than amino-acyl groups"/>
    <property type="evidence" value="ECO:0007669"/>
    <property type="project" value="InterPro"/>
</dbReference>
<feature type="transmembrane region" description="Helical" evidence="1">
    <location>
        <begin position="286"/>
        <end position="307"/>
    </location>
</feature>
<keyword evidence="1" id="KW-1133">Transmembrane helix</keyword>
<comment type="caution">
    <text evidence="3">The sequence shown here is derived from an EMBL/GenBank/DDBJ whole genome shotgun (WGS) entry which is preliminary data.</text>
</comment>
<protein>
    <recommendedName>
        <fullName evidence="2">Acyltransferase 3 domain-containing protein</fullName>
    </recommendedName>
</protein>
<keyword evidence="1" id="KW-0472">Membrane</keyword>
<feature type="transmembrane region" description="Helical" evidence="1">
    <location>
        <begin position="36"/>
        <end position="54"/>
    </location>
</feature>
<dbReference type="PROSITE" id="PS51257">
    <property type="entry name" value="PROKAR_LIPOPROTEIN"/>
    <property type="match status" value="1"/>
</dbReference>